<keyword evidence="4" id="KW-1185">Reference proteome</keyword>
<accession>A0ABD1HVI8</accession>
<gene>
    <name evidence="3" type="ORF">AAHA92_10693</name>
</gene>
<dbReference type="EMBL" id="JBEAFC010000004">
    <property type="protein sequence ID" value="KAL1560490.1"/>
    <property type="molecule type" value="Genomic_DNA"/>
</dbReference>
<evidence type="ECO:0000256" key="1">
    <source>
        <dbReference type="SAM" id="Coils"/>
    </source>
</evidence>
<proteinExistence type="predicted"/>
<evidence type="ECO:0000256" key="2">
    <source>
        <dbReference type="SAM" id="MobiDB-lite"/>
    </source>
</evidence>
<comment type="caution">
    <text evidence="3">The sequence shown here is derived from an EMBL/GenBank/DDBJ whole genome shotgun (WGS) entry which is preliminary data.</text>
</comment>
<feature type="region of interest" description="Disordered" evidence="2">
    <location>
        <begin position="1"/>
        <end position="28"/>
    </location>
</feature>
<dbReference type="Proteomes" id="UP001567538">
    <property type="component" value="Unassembled WGS sequence"/>
</dbReference>
<reference evidence="3 4" key="1">
    <citation type="submission" date="2024-06" db="EMBL/GenBank/DDBJ databases">
        <title>A chromosome level genome sequence of Diviner's sage (Salvia divinorum).</title>
        <authorList>
            <person name="Ford S.A."/>
            <person name="Ro D.-K."/>
            <person name="Ness R.W."/>
            <person name="Phillips M.A."/>
        </authorList>
    </citation>
    <scope>NUCLEOTIDE SEQUENCE [LARGE SCALE GENOMIC DNA]</scope>
    <source>
        <strain evidence="3">SAF-2024a</strain>
        <tissue evidence="3">Leaf</tissue>
    </source>
</reference>
<dbReference type="AlphaFoldDB" id="A0ABD1HVI8"/>
<sequence length="297" mass="33636">MRNNDRSNSAPEIPQIIDEQHQDDSGLDGAAAPIKLLLKLIQDHKDAGGKGQNDSRRMLRVATMVTILDTVRTRIQKCQSFGNKTTQATLRRCNTGLSQPPKDKKCRVEAVADEKEKLRRELSACTAARKRLELMCSSLGKEKEIMAAELSRKAHELSEMEDLMHSLKAQNEKLVRKVQESVGGESQGREFQEQNKFLREMLVRSLDGYQSMKERLSEARGKNMVLCGTIDEMRAKIEPSLGNVRRLKERTVDVDEDIESLENVFEHFQTMVEKHDMMQGGFSSVQVAQEEDEEGTS</sequence>
<organism evidence="3 4">
    <name type="scientific">Salvia divinorum</name>
    <name type="common">Maria pastora</name>
    <name type="synonym">Diviner's sage</name>
    <dbReference type="NCBI Taxonomy" id="28513"/>
    <lineage>
        <taxon>Eukaryota</taxon>
        <taxon>Viridiplantae</taxon>
        <taxon>Streptophyta</taxon>
        <taxon>Embryophyta</taxon>
        <taxon>Tracheophyta</taxon>
        <taxon>Spermatophyta</taxon>
        <taxon>Magnoliopsida</taxon>
        <taxon>eudicotyledons</taxon>
        <taxon>Gunneridae</taxon>
        <taxon>Pentapetalae</taxon>
        <taxon>asterids</taxon>
        <taxon>lamiids</taxon>
        <taxon>Lamiales</taxon>
        <taxon>Lamiaceae</taxon>
        <taxon>Nepetoideae</taxon>
        <taxon>Mentheae</taxon>
        <taxon>Salviinae</taxon>
        <taxon>Salvia</taxon>
        <taxon>Salvia subgen. Calosphace</taxon>
    </lineage>
</organism>
<evidence type="ECO:0000313" key="4">
    <source>
        <dbReference type="Proteomes" id="UP001567538"/>
    </source>
</evidence>
<evidence type="ECO:0000313" key="3">
    <source>
        <dbReference type="EMBL" id="KAL1560490.1"/>
    </source>
</evidence>
<dbReference type="PANTHER" id="PTHR38378:SF3">
    <property type="entry name" value="MYOSIN HEAVY CHAIN-LIKE PROTEIN"/>
    <property type="match status" value="1"/>
</dbReference>
<feature type="coiled-coil region" evidence="1">
    <location>
        <begin position="108"/>
        <end position="177"/>
    </location>
</feature>
<protein>
    <submittedName>
        <fullName evidence="3">Uncharacterized protein</fullName>
    </submittedName>
</protein>
<feature type="compositionally biased region" description="Polar residues" evidence="2">
    <location>
        <begin position="1"/>
        <end position="10"/>
    </location>
</feature>
<keyword evidence="1" id="KW-0175">Coiled coil</keyword>
<name>A0ABD1HVI8_SALDI</name>
<dbReference type="PANTHER" id="PTHR38378">
    <property type="entry name" value="MYOSIN HEAVY CHAIN-LIKE PROTEIN"/>
    <property type="match status" value="1"/>
</dbReference>